<feature type="compositionally biased region" description="Low complexity" evidence="1">
    <location>
        <begin position="35"/>
        <end position="48"/>
    </location>
</feature>
<feature type="region of interest" description="Disordered" evidence="1">
    <location>
        <begin position="1"/>
        <end position="63"/>
    </location>
</feature>
<evidence type="ECO:0000256" key="1">
    <source>
        <dbReference type="SAM" id="MobiDB-lite"/>
    </source>
</evidence>
<dbReference type="EMBL" id="JAKRCV010000052">
    <property type="protein sequence ID" value="MCG7322962.1"/>
    <property type="molecule type" value="Genomic_DNA"/>
</dbReference>
<protein>
    <submittedName>
        <fullName evidence="2">Uncharacterized protein</fullName>
    </submittedName>
</protein>
<dbReference type="RefSeq" id="WP_019286242.1">
    <property type="nucleotide sequence ID" value="NZ_JAKRCV010000052.1"/>
</dbReference>
<accession>A0ABS9Q6I1</accession>
<name>A0ABS9Q6I1_9MICO</name>
<dbReference type="Proteomes" id="UP001521931">
    <property type="component" value="Unassembled WGS sequence"/>
</dbReference>
<comment type="caution">
    <text evidence="2">The sequence shown here is derived from an EMBL/GenBank/DDBJ whole genome shotgun (WGS) entry which is preliminary data.</text>
</comment>
<keyword evidence="3" id="KW-1185">Reference proteome</keyword>
<sequence length="63" mass="6825">MRKIAAVSMEKMTRPAPLPHRTVGRRRIRSGTSGAVARSSTTTNAASSRMPARPQRQSCSMIA</sequence>
<proteinExistence type="predicted"/>
<organism evidence="2 3">
    <name type="scientific">Arsenicicoccus bolidensis</name>
    <dbReference type="NCBI Taxonomy" id="229480"/>
    <lineage>
        <taxon>Bacteria</taxon>
        <taxon>Bacillati</taxon>
        <taxon>Actinomycetota</taxon>
        <taxon>Actinomycetes</taxon>
        <taxon>Micrococcales</taxon>
        <taxon>Intrasporangiaceae</taxon>
        <taxon>Arsenicicoccus</taxon>
    </lineage>
</organism>
<gene>
    <name evidence="2" type="ORF">MHL29_13845</name>
</gene>
<reference evidence="2 3" key="1">
    <citation type="submission" date="2022-02" db="EMBL/GenBank/DDBJ databases">
        <title>Uncovering new skin microbiome diversity through culturing and metagenomics.</title>
        <authorList>
            <person name="Conlan S."/>
            <person name="Deming C."/>
            <person name="Nisc Comparative Sequencing Program N."/>
            <person name="Segre J.A."/>
        </authorList>
    </citation>
    <scope>NUCLEOTIDE SEQUENCE [LARGE SCALE GENOMIC DNA]</scope>
    <source>
        <strain evidence="2 3">ACRQZ</strain>
    </source>
</reference>
<evidence type="ECO:0000313" key="3">
    <source>
        <dbReference type="Proteomes" id="UP001521931"/>
    </source>
</evidence>
<evidence type="ECO:0000313" key="2">
    <source>
        <dbReference type="EMBL" id="MCG7322962.1"/>
    </source>
</evidence>